<evidence type="ECO:0000256" key="5">
    <source>
        <dbReference type="ARBA" id="ARBA00022660"/>
    </source>
</evidence>
<evidence type="ECO:0000256" key="6">
    <source>
        <dbReference type="ARBA" id="ARBA00022692"/>
    </source>
</evidence>
<gene>
    <name evidence="15" type="primary">RvY_18883-1</name>
    <name evidence="15" type="synonym">RvY_18883.1</name>
    <name evidence="15" type="ORF">RvY_18883</name>
</gene>
<keyword evidence="7 14" id="KW-0999">Mitochondrion inner membrane</keyword>
<dbReference type="OrthoDB" id="3308at2759"/>
<evidence type="ECO:0000256" key="4">
    <source>
        <dbReference type="ARBA" id="ARBA00022448"/>
    </source>
</evidence>
<sequence length="181" mass="21797">MLASLWTGLRSKILLRTQRGFFRPQRPASSSSSPVAYQQDLPPTGGYADYDWGRIPQKPYMGATKQFLLVVFMTITGKLMMELDRKRWRGEKLEMLDAKVALMPMLLAERDRLYLRRIRRNREEEERIMKNVPGWEVGKWFDEPVYKTVPKDHWIDPTPFEYWVHCEAFEFEKWYHWWFTA</sequence>
<evidence type="ECO:0000256" key="8">
    <source>
        <dbReference type="ARBA" id="ARBA00022982"/>
    </source>
</evidence>
<evidence type="ECO:0000256" key="3">
    <source>
        <dbReference type="ARBA" id="ARBA00018192"/>
    </source>
</evidence>
<dbReference type="InterPro" id="IPR009346">
    <property type="entry name" value="GRIM-19"/>
</dbReference>
<keyword evidence="11" id="KW-0472">Membrane</keyword>
<evidence type="ECO:0000256" key="1">
    <source>
        <dbReference type="ARBA" id="ARBA00004298"/>
    </source>
</evidence>
<evidence type="ECO:0000256" key="14">
    <source>
        <dbReference type="RuleBase" id="RU368034"/>
    </source>
</evidence>
<evidence type="ECO:0000256" key="11">
    <source>
        <dbReference type="ARBA" id="ARBA00023136"/>
    </source>
</evidence>
<keyword evidence="16" id="KW-1185">Reference proteome</keyword>
<comment type="similarity">
    <text evidence="2 14">Belongs to the complex I NDUFA13 subunit family.</text>
</comment>
<comment type="function">
    <text evidence="12">Accessory subunit of the mitochondrial membrane respiratory chain NADH dehydrogenase (Complex I), that is believed not to be involved in catalysis. Complex I functions in the transfer of electrons from NADH to the respiratory chain. The immediate electron acceptor for the enzyme is believed to be ubiquinone. Involved in the interferon/all-trans-retinoic acid (IFN/RA) induced cell death. This apoptotic activity is inhibited by interaction with viral IRF1. Prevents the transactivation of STAT3 target genes. May play a role in CARD15-mediated innate mucosal responses and serve to regulate intestinal epithelial cell responses to microbes.</text>
</comment>
<keyword evidence="4 14" id="KW-0813">Transport</keyword>
<keyword evidence="8 14" id="KW-0249">Electron transport</keyword>
<comment type="subunit">
    <text evidence="13">Complex I is composed of 45 different subunits. Interacts with CARD15, but not with CARD4. Interacts with STAT3, but not with STAT1, STAT2 and STAT5A. Interacts with OLFM4.</text>
</comment>
<reference evidence="15 16" key="1">
    <citation type="journal article" date="2016" name="Nat. Commun.">
        <title>Extremotolerant tardigrade genome and improved radiotolerance of human cultured cells by tardigrade-unique protein.</title>
        <authorList>
            <person name="Hashimoto T."/>
            <person name="Horikawa D.D."/>
            <person name="Saito Y."/>
            <person name="Kuwahara H."/>
            <person name="Kozuka-Hata H."/>
            <person name="Shin-I T."/>
            <person name="Minakuchi Y."/>
            <person name="Ohishi K."/>
            <person name="Motoyama A."/>
            <person name="Aizu T."/>
            <person name="Enomoto A."/>
            <person name="Kondo K."/>
            <person name="Tanaka S."/>
            <person name="Hara Y."/>
            <person name="Koshikawa S."/>
            <person name="Sagara H."/>
            <person name="Miura T."/>
            <person name="Yokobori S."/>
            <person name="Miyagawa K."/>
            <person name="Suzuki Y."/>
            <person name="Kubo T."/>
            <person name="Oyama M."/>
            <person name="Kohara Y."/>
            <person name="Fujiyama A."/>
            <person name="Arakawa K."/>
            <person name="Katayama T."/>
            <person name="Toyoda A."/>
            <person name="Kunieda T."/>
        </authorList>
    </citation>
    <scope>NUCLEOTIDE SEQUENCE [LARGE SCALE GENOMIC DNA]</scope>
    <source>
        <strain evidence="15 16">YOKOZUNA-1</strain>
    </source>
</reference>
<comment type="caution">
    <text evidence="15">The sequence shown here is derived from an EMBL/GenBank/DDBJ whole genome shotgun (WGS) entry which is preliminary data.</text>
</comment>
<keyword evidence="6" id="KW-0812">Transmembrane</keyword>
<dbReference type="AlphaFoldDB" id="A0A1D1WBV9"/>
<dbReference type="Pfam" id="PF06212">
    <property type="entry name" value="GRIM-19"/>
    <property type="match status" value="1"/>
</dbReference>
<accession>A0A1D1WBV9</accession>
<evidence type="ECO:0000256" key="2">
    <source>
        <dbReference type="ARBA" id="ARBA00007312"/>
    </source>
</evidence>
<dbReference type="PANTHER" id="PTHR12966">
    <property type="entry name" value="NADH DEHYDROGENASE UBIQUINONE 1 ALPHA SUBCOMPLEX SUBUNIT 13"/>
    <property type="match status" value="1"/>
</dbReference>
<evidence type="ECO:0000256" key="10">
    <source>
        <dbReference type="ARBA" id="ARBA00023128"/>
    </source>
</evidence>
<keyword evidence="5 14" id="KW-0679">Respiratory chain</keyword>
<dbReference type="Proteomes" id="UP000186922">
    <property type="component" value="Unassembled WGS sequence"/>
</dbReference>
<dbReference type="STRING" id="947166.A0A1D1WBV9"/>
<proteinExistence type="inferred from homology"/>
<comment type="function">
    <text evidence="14">Complex I functions in the transfer of electrons from NADH to the respiratory chain. Accessory subunit of the mitochondrial membrane respiratory chain NADH dehydrogenase (Complex I), that is believed not to be involved in catalysis.</text>
</comment>
<comment type="subcellular location">
    <subcellularLocation>
        <location evidence="1 14">Mitochondrion inner membrane</location>
        <topology evidence="1 14">Single-pass membrane protein</topology>
        <orientation evidence="1 14">Matrix side</orientation>
    </subcellularLocation>
</comment>
<dbReference type="GO" id="GO:0005743">
    <property type="term" value="C:mitochondrial inner membrane"/>
    <property type="evidence" value="ECO:0007669"/>
    <property type="project" value="UniProtKB-SubCell"/>
</dbReference>
<dbReference type="EMBL" id="BDGG01000021">
    <property type="protein sequence ID" value="GAV09319.1"/>
    <property type="molecule type" value="Genomic_DNA"/>
</dbReference>
<name>A0A1D1WBV9_RAMVA</name>
<evidence type="ECO:0000256" key="7">
    <source>
        <dbReference type="ARBA" id="ARBA00022792"/>
    </source>
</evidence>
<evidence type="ECO:0000256" key="13">
    <source>
        <dbReference type="ARBA" id="ARBA00046797"/>
    </source>
</evidence>
<keyword evidence="10 14" id="KW-0496">Mitochondrion</keyword>
<keyword evidence="9" id="KW-1133">Transmembrane helix</keyword>
<organism evidence="15 16">
    <name type="scientific">Ramazzottius varieornatus</name>
    <name type="common">Water bear</name>
    <name type="synonym">Tardigrade</name>
    <dbReference type="NCBI Taxonomy" id="947166"/>
    <lineage>
        <taxon>Eukaryota</taxon>
        <taxon>Metazoa</taxon>
        <taxon>Ecdysozoa</taxon>
        <taxon>Tardigrada</taxon>
        <taxon>Eutardigrada</taxon>
        <taxon>Parachela</taxon>
        <taxon>Hypsibioidea</taxon>
        <taxon>Ramazzottiidae</taxon>
        <taxon>Ramazzottius</taxon>
    </lineage>
</organism>
<protein>
    <recommendedName>
        <fullName evidence="3 14">NADH dehydrogenase [ubiquinone] 1 alpha subcomplex subunit 13</fullName>
    </recommendedName>
</protein>
<dbReference type="PANTHER" id="PTHR12966:SF0">
    <property type="entry name" value="NADH DEHYDROGENASE [UBIQUINONE] 1 ALPHA SUBCOMPLEX SUBUNIT 13"/>
    <property type="match status" value="1"/>
</dbReference>
<evidence type="ECO:0000313" key="15">
    <source>
        <dbReference type="EMBL" id="GAV09319.1"/>
    </source>
</evidence>
<dbReference type="GO" id="GO:0045271">
    <property type="term" value="C:respiratory chain complex I"/>
    <property type="evidence" value="ECO:0007669"/>
    <property type="project" value="UniProtKB-UniRule"/>
</dbReference>
<evidence type="ECO:0000313" key="16">
    <source>
        <dbReference type="Proteomes" id="UP000186922"/>
    </source>
</evidence>
<evidence type="ECO:0000256" key="9">
    <source>
        <dbReference type="ARBA" id="ARBA00022989"/>
    </source>
</evidence>
<evidence type="ECO:0000256" key="12">
    <source>
        <dbReference type="ARBA" id="ARBA00045908"/>
    </source>
</evidence>